<evidence type="ECO:0000256" key="2">
    <source>
        <dbReference type="ARBA" id="ARBA00023172"/>
    </source>
</evidence>
<dbReference type="Gene3D" id="3.40.50.1390">
    <property type="entry name" value="Resolvase, N-terminal catalytic domain"/>
    <property type="match status" value="1"/>
</dbReference>
<gene>
    <name evidence="5" type="ORF">JMJ55_16600</name>
</gene>
<evidence type="ECO:0000313" key="6">
    <source>
        <dbReference type="Proteomes" id="UP000606490"/>
    </source>
</evidence>
<dbReference type="PANTHER" id="PTHR30461">
    <property type="entry name" value="DNA-INVERTASE FROM LAMBDOID PROPHAGE"/>
    <property type="match status" value="1"/>
</dbReference>
<dbReference type="InterPro" id="IPR038109">
    <property type="entry name" value="DNA_bind_recomb_sf"/>
</dbReference>
<dbReference type="InterPro" id="IPR036162">
    <property type="entry name" value="Resolvase-like_N_sf"/>
</dbReference>
<dbReference type="InterPro" id="IPR050639">
    <property type="entry name" value="SSR_resolvase"/>
</dbReference>
<keyword evidence="6" id="KW-1185">Reference proteome</keyword>
<dbReference type="EMBL" id="JAEUXJ010000006">
    <property type="protein sequence ID" value="MBL6456959.1"/>
    <property type="molecule type" value="Genomic_DNA"/>
</dbReference>
<evidence type="ECO:0000313" key="5">
    <source>
        <dbReference type="EMBL" id="MBL6456959.1"/>
    </source>
</evidence>
<dbReference type="InterPro" id="IPR011109">
    <property type="entry name" value="DNA_bind_recombinase_dom"/>
</dbReference>
<reference evidence="5 6" key="1">
    <citation type="submission" date="2021-01" db="EMBL/GenBank/DDBJ databases">
        <title>Belnapia mucosa sp. nov. and Belnapia arida sp. nov., isolated from the Tabernas Desert (Almeria, Spain).</title>
        <authorList>
            <person name="Molina-Menor E."/>
            <person name="Vidal-Verdu A."/>
            <person name="Calonge A."/>
            <person name="Satari L."/>
            <person name="Pereto Magraner J."/>
            <person name="Porcar Miralles M."/>
        </authorList>
    </citation>
    <scope>NUCLEOTIDE SEQUENCE [LARGE SCALE GENOMIC DNA]</scope>
    <source>
        <strain evidence="5 6">T6</strain>
    </source>
</reference>
<dbReference type="PANTHER" id="PTHR30461:SF2">
    <property type="entry name" value="SERINE RECOMBINASE PINE-RELATED"/>
    <property type="match status" value="1"/>
</dbReference>
<dbReference type="Proteomes" id="UP000606490">
    <property type="component" value="Unassembled WGS sequence"/>
</dbReference>
<feature type="domain" description="Resolvase/invertase-type recombinase catalytic" evidence="3">
    <location>
        <begin position="5"/>
        <end position="166"/>
    </location>
</feature>
<evidence type="ECO:0000259" key="4">
    <source>
        <dbReference type="PROSITE" id="PS51737"/>
    </source>
</evidence>
<organism evidence="5 6">
    <name type="scientific">Belnapia mucosa</name>
    <dbReference type="NCBI Taxonomy" id="2804532"/>
    <lineage>
        <taxon>Bacteria</taxon>
        <taxon>Pseudomonadati</taxon>
        <taxon>Pseudomonadota</taxon>
        <taxon>Alphaproteobacteria</taxon>
        <taxon>Acetobacterales</taxon>
        <taxon>Roseomonadaceae</taxon>
        <taxon>Belnapia</taxon>
    </lineage>
</organism>
<dbReference type="CDD" id="cd00338">
    <property type="entry name" value="Ser_Recombinase"/>
    <property type="match status" value="1"/>
</dbReference>
<dbReference type="SUPFAM" id="SSF53041">
    <property type="entry name" value="Resolvase-like"/>
    <property type="match status" value="1"/>
</dbReference>
<comment type="caution">
    <text evidence="5">The sequence shown here is derived from an EMBL/GenBank/DDBJ whole genome shotgun (WGS) entry which is preliminary data.</text>
</comment>
<dbReference type="InterPro" id="IPR025827">
    <property type="entry name" value="Zn_ribbon_recom_dom"/>
</dbReference>
<dbReference type="Pfam" id="PF13408">
    <property type="entry name" value="Zn_ribbon_recom"/>
    <property type="match status" value="1"/>
</dbReference>
<proteinExistence type="predicted"/>
<dbReference type="PROSITE" id="PS51736">
    <property type="entry name" value="RECOMBINASES_3"/>
    <property type="match status" value="1"/>
</dbReference>
<protein>
    <submittedName>
        <fullName evidence="5">Recombinase family protein</fullName>
    </submittedName>
</protein>
<dbReference type="RefSeq" id="WP_407927543.1">
    <property type="nucleotide sequence ID" value="NZ_JAEUXJ010000006.1"/>
</dbReference>
<feature type="domain" description="Recombinase" evidence="4">
    <location>
        <begin position="177"/>
        <end position="302"/>
    </location>
</feature>
<accession>A0ABS1V5I7</accession>
<dbReference type="PROSITE" id="PS51737">
    <property type="entry name" value="RECOMBINASE_DNA_BIND"/>
    <property type="match status" value="1"/>
</dbReference>
<evidence type="ECO:0000259" key="3">
    <source>
        <dbReference type="PROSITE" id="PS51736"/>
    </source>
</evidence>
<sequence length="532" mass="58230">MSTPKAYSYLRFSTPEQMKGDSFRRQAALAEAYAIQHRLELDRDLTFRDLGVSAFRGKNAETGRLGDFRQAVADGLVPAGSFLLVESLDRISRQAARKAIRVLEDIVDQGVTVVTLNDGRAYDKGALDNDPMALLIALLTFIRANEESAMKSRRLRAAWEGKRQRATSGVGMTARCPSWLRLDPVSRQYVPIPQRAEVVARIFQMASDGIGLHGIAATLNTECIPTFGDTTRKAEFWNRSYVAKIIESPAVIGTFVPHTVDYTGGTKRRVPDKPIEGYFPSIVDIALHGQVRLARLNCRAPSTRTANRETASMLAGLAGCPLCGATMTRVSKGAKGGKPRLTCVRAKKGACGGASVPQPEVEDALIYWADSLARVPSGGSEWEEAYFDCKQRIIGLDRLIASATSELIETQSPAVRDRLRKLEAERAEAVTQLKALEARAIAAGPGLQRAAHQLRDALRSQPLNRLSVNGLLRQMFDAVTVDAEEAELRFFWKHGVEQALPLDVKLTPPLAPGYPTPLADAARRLLSRQGRS</sequence>
<keyword evidence="1" id="KW-0238">DNA-binding</keyword>
<dbReference type="SMART" id="SM00857">
    <property type="entry name" value="Resolvase"/>
    <property type="match status" value="1"/>
</dbReference>
<dbReference type="Pfam" id="PF00239">
    <property type="entry name" value="Resolvase"/>
    <property type="match status" value="1"/>
</dbReference>
<name>A0ABS1V5I7_9PROT</name>
<dbReference type="InterPro" id="IPR006119">
    <property type="entry name" value="Resolv_N"/>
</dbReference>
<dbReference type="Pfam" id="PF07508">
    <property type="entry name" value="Recombinase"/>
    <property type="match status" value="1"/>
</dbReference>
<evidence type="ECO:0000256" key="1">
    <source>
        <dbReference type="ARBA" id="ARBA00023125"/>
    </source>
</evidence>
<keyword evidence="2" id="KW-0233">DNA recombination</keyword>
<dbReference type="Gene3D" id="3.90.1750.20">
    <property type="entry name" value="Putative Large Serine Recombinase, Chain B, Domain 2"/>
    <property type="match status" value="1"/>
</dbReference>